<dbReference type="Proteomes" id="UP000054018">
    <property type="component" value="Unassembled WGS sequence"/>
</dbReference>
<keyword evidence="2" id="KW-0472">Membrane</keyword>
<feature type="compositionally biased region" description="Low complexity" evidence="1">
    <location>
        <begin position="50"/>
        <end position="61"/>
    </location>
</feature>
<evidence type="ECO:0000256" key="1">
    <source>
        <dbReference type="SAM" id="MobiDB-lite"/>
    </source>
</evidence>
<feature type="region of interest" description="Disordered" evidence="1">
    <location>
        <begin position="203"/>
        <end position="226"/>
    </location>
</feature>
<name>A0A0C9YWK8_9AGAM</name>
<dbReference type="HOGENOM" id="CLU_353381_0_0_1"/>
<feature type="compositionally biased region" description="Basic and acidic residues" evidence="1">
    <location>
        <begin position="375"/>
        <end position="391"/>
    </location>
</feature>
<feature type="compositionally biased region" description="Polar residues" evidence="1">
    <location>
        <begin position="212"/>
        <end position="226"/>
    </location>
</feature>
<dbReference type="AlphaFoldDB" id="A0A0C9YWK8"/>
<feature type="region of interest" description="Disordered" evidence="1">
    <location>
        <begin position="305"/>
        <end position="468"/>
    </location>
</feature>
<feature type="compositionally biased region" description="Pro residues" evidence="1">
    <location>
        <begin position="414"/>
        <end position="434"/>
    </location>
</feature>
<protein>
    <submittedName>
        <fullName evidence="3">Uncharacterized protein</fullName>
    </submittedName>
</protein>
<feature type="compositionally biased region" description="Low complexity" evidence="1">
    <location>
        <begin position="144"/>
        <end position="153"/>
    </location>
</feature>
<organism evidence="3 4">
    <name type="scientific">Pisolithus microcarpus 441</name>
    <dbReference type="NCBI Taxonomy" id="765257"/>
    <lineage>
        <taxon>Eukaryota</taxon>
        <taxon>Fungi</taxon>
        <taxon>Dikarya</taxon>
        <taxon>Basidiomycota</taxon>
        <taxon>Agaricomycotina</taxon>
        <taxon>Agaricomycetes</taxon>
        <taxon>Agaricomycetidae</taxon>
        <taxon>Boletales</taxon>
        <taxon>Sclerodermatineae</taxon>
        <taxon>Pisolithaceae</taxon>
        <taxon>Pisolithus</taxon>
    </lineage>
</organism>
<reference evidence="3 4" key="1">
    <citation type="submission" date="2014-04" db="EMBL/GenBank/DDBJ databases">
        <authorList>
            <consortium name="DOE Joint Genome Institute"/>
            <person name="Kuo A."/>
            <person name="Kohler A."/>
            <person name="Costa M.D."/>
            <person name="Nagy L.G."/>
            <person name="Floudas D."/>
            <person name="Copeland A."/>
            <person name="Barry K.W."/>
            <person name="Cichocki N."/>
            <person name="Veneault-Fourrey C."/>
            <person name="LaButti K."/>
            <person name="Lindquist E.A."/>
            <person name="Lipzen A."/>
            <person name="Lundell T."/>
            <person name="Morin E."/>
            <person name="Murat C."/>
            <person name="Sun H."/>
            <person name="Tunlid A."/>
            <person name="Henrissat B."/>
            <person name="Grigoriev I.V."/>
            <person name="Hibbett D.S."/>
            <person name="Martin F."/>
            <person name="Nordberg H.P."/>
            <person name="Cantor M.N."/>
            <person name="Hua S.X."/>
        </authorList>
    </citation>
    <scope>NUCLEOTIDE SEQUENCE [LARGE SCALE GENOMIC DNA]</scope>
    <source>
        <strain evidence="3 4">441</strain>
    </source>
</reference>
<feature type="region of interest" description="Disordered" evidence="1">
    <location>
        <begin position="1"/>
        <end position="77"/>
    </location>
</feature>
<evidence type="ECO:0000313" key="3">
    <source>
        <dbReference type="EMBL" id="KIK29460.1"/>
    </source>
</evidence>
<feature type="compositionally biased region" description="Polar residues" evidence="1">
    <location>
        <begin position="114"/>
        <end position="130"/>
    </location>
</feature>
<reference evidence="4" key="2">
    <citation type="submission" date="2015-01" db="EMBL/GenBank/DDBJ databases">
        <title>Evolutionary Origins and Diversification of the Mycorrhizal Mutualists.</title>
        <authorList>
            <consortium name="DOE Joint Genome Institute"/>
            <consortium name="Mycorrhizal Genomics Consortium"/>
            <person name="Kohler A."/>
            <person name="Kuo A."/>
            <person name="Nagy L.G."/>
            <person name="Floudas D."/>
            <person name="Copeland A."/>
            <person name="Barry K.W."/>
            <person name="Cichocki N."/>
            <person name="Veneault-Fourrey C."/>
            <person name="LaButti K."/>
            <person name="Lindquist E.A."/>
            <person name="Lipzen A."/>
            <person name="Lundell T."/>
            <person name="Morin E."/>
            <person name="Murat C."/>
            <person name="Riley R."/>
            <person name="Ohm R."/>
            <person name="Sun H."/>
            <person name="Tunlid A."/>
            <person name="Henrissat B."/>
            <person name="Grigoriev I.V."/>
            <person name="Hibbett D.S."/>
            <person name="Martin F."/>
        </authorList>
    </citation>
    <scope>NUCLEOTIDE SEQUENCE [LARGE SCALE GENOMIC DNA]</scope>
    <source>
        <strain evidence="4">441</strain>
    </source>
</reference>
<feature type="compositionally biased region" description="Low complexity" evidence="1">
    <location>
        <begin position="457"/>
        <end position="468"/>
    </location>
</feature>
<feature type="transmembrane region" description="Helical" evidence="2">
    <location>
        <begin position="516"/>
        <end position="535"/>
    </location>
</feature>
<keyword evidence="2" id="KW-1133">Transmembrane helix</keyword>
<keyword evidence="2" id="KW-0812">Transmembrane</keyword>
<feature type="compositionally biased region" description="Polar residues" evidence="1">
    <location>
        <begin position="92"/>
        <end position="107"/>
    </location>
</feature>
<proteinExistence type="predicted"/>
<evidence type="ECO:0000256" key="2">
    <source>
        <dbReference type="SAM" id="Phobius"/>
    </source>
</evidence>
<accession>A0A0C9YWK8</accession>
<gene>
    <name evidence="3" type="ORF">PISMIDRAFT_21236</name>
</gene>
<dbReference type="EMBL" id="KN833689">
    <property type="protein sequence ID" value="KIK29460.1"/>
    <property type="molecule type" value="Genomic_DNA"/>
</dbReference>
<dbReference type="STRING" id="765257.A0A0C9YWK8"/>
<dbReference type="OrthoDB" id="3251367at2759"/>
<sequence length="637" mass="67796">MRRFLGSRATPVKGKGRQQHLEDQTDTPTSTSSMEVLVQKEVCTSDDQNSSQPLSSTSTLVPPSPSGSASRELPPGIRVPTYPYPYWHHHTASSSQSSLESPVTPSHVSWLGGPNSSPAGSSTPTGLSNPTPAPVPAPAPAPAPAAGRSSPNLFFPPPPATAPPSNASRPKPIYPVKSTHSLRVPLQEFVGPQLSPIVEQDYMSPEKRPVSLPSSSPDGSGARTSATQTMMTPISTSAPTPVTPMLINPIFSLAGGSEPTAPGPAYGGLVPFAKKKDEEGGDSPRPSPVFSTFLSRPLNRTISLSSMKTHQSSTSSSTPPVIPPLDLRPAFPGPFLPTVTPTSLTSPGFADGVGAGDEESSSDRRASYITARSTGARESRYSSTQHEHFVDAESNLETSSSDKRSQRLPRTPKGSPPHPPPDTPRTQLPQPPPLAHVADVISPSHPQQAGHSEYPHRPSAPSLRSLTSLPSASSSFIDRRFADSDMYIGFAAERASARQVGQRSTTQKDGLDTVKLLFWVGFIAPWCWLIGGWMIEPRHPPLYSSRSRGGSLLPMWTGKGKSVQNANAVNVHTHGYPIFTPSVASLMPPSYSRVVLAPKPLRPVKNPWVRRCRIAAVVSGLIILVAFVIAFVVVGQK</sequence>
<evidence type="ECO:0000313" key="4">
    <source>
        <dbReference type="Proteomes" id="UP000054018"/>
    </source>
</evidence>
<feature type="transmembrane region" description="Helical" evidence="2">
    <location>
        <begin position="614"/>
        <end position="634"/>
    </location>
</feature>
<feature type="compositionally biased region" description="Low complexity" evidence="1">
    <location>
        <begin position="336"/>
        <end position="347"/>
    </location>
</feature>
<feature type="region of interest" description="Disordered" evidence="1">
    <location>
        <begin position="90"/>
        <end position="170"/>
    </location>
</feature>
<feature type="compositionally biased region" description="Low complexity" evidence="1">
    <location>
        <begin position="305"/>
        <end position="318"/>
    </location>
</feature>
<feature type="compositionally biased region" description="Pro residues" evidence="1">
    <location>
        <begin position="131"/>
        <end position="143"/>
    </location>
</feature>
<keyword evidence="4" id="KW-1185">Reference proteome</keyword>